<evidence type="ECO:0000313" key="6">
    <source>
        <dbReference type="EMBL" id="OWJ54384.1"/>
    </source>
</evidence>
<dbReference type="Gene3D" id="3.40.920.10">
    <property type="entry name" value="Pyruvate-ferredoxin oxidoreductase, PFOR, domain III"/>
    <property type="match status" value="1"/>
</dbReference>
<dbReference type="STRING" id="1273541.Pyrde_0270"/>
<evidence type="ECO:0000259" key="4">
    <source>
        <dbReference type="Pfam" id="PF01558"/>
    </source>
</evidence>
<dbReference type="PANTHER" id="PTHR43366">
    <property type="entry name" value="PYRUVATE SYNTHASE SUBUNIT PORC"/>
    <property type="match status" value="1"/>
</dbReference>
<dbReference type="AlphaFoldDB" id="A0A0P0N243"/>
<dbReference type="PATRIC" id="fig|1273541.4.peg.282"/>
<dbReference type="EC" id="1.2.7.1" evidence="1"/>
<dbReference type="EMBL" id="CP013011">
    <property type="protein sequence ID" value="ALL00320.1"/>
    <property type="molecule type" value="Genomic_DNA"/>
</dbReference>
<evidence type="ECO:0000256" key="2">
    <source>
        <dbReference type="ARBA" id="ARBA00023002"/>
    </source>
</evidence>
<dbReference type="OrthoDB" id="372091at2157"/>
<sequence>MPRVEIRFHGRGGQGAVTAAEVLAAAAISEGKYAMAFPEYGAERRGAPVLAFTRIDDKAILEREPILEPDIVVVLDSSLDPSIYMKGLRRDGLLVVNTKKKPEEVAELLRGRGLEPPRCIAVVDATGIALKHLGAPIVNTSMLGSLVRASKVVELDSLERSIEERFSERPRIAEANLRAVEEAYSSTEVVCL</sequence>
<protein>
    <recommendedName>
        <fullName evidence="1">pyruvate synthase</fullName>
        <ecNumber evidence="1">1.2.7.1</ecNumber>
    </recommendedName>
</protein>
<dbReference type="InterPro" id="IPR019752">
    <property type="entry name" value="Pyrv/ketoisovalerate_OxRed_cat"/>
</dbReference>
<dbReference type="RefSeq" id="WP_055407559.1">
    <property type="nucleotide sequence ID" value="NZ_CP013011.1"/>
</dbReference>
<accession>A0A0P0N243</accession>
<evidence type="ECO:0000313" key="7">
    <source>
        <dbReference type="Proteomes" id="UP000058613"/>
    </source>
</evidence>
<dbReference type="SUPFAM" id="SSF53323">
    <property type="entry name" value="Pyruvate-ferredoxin oxidoreductase, PFOR, domain III"/>
    <property type="match status" value="1"/>
</dbReference>
<dbReference type="InterPro" id="IPR011894">
    <property type="entry name" value="PorC_KorC"/>
</dbReference>
<gene>
    <name evidence="6" type="ORF">Pdsh_07895</name>
    <name evidence="5" type="ORF">Pyrde_0270</name>
</gene>
<dbReference type="GeneID" id="26098595"/>
<dbReference type="EMBL" id="NCQP01000006">
    <property type="protein sequence ID" value="OWJ54384.1"/>
    <property type="molecule type" value="Genomic_DNA"/>
</dbReference>
<comment type="catalytic activity">
    <reaction evidence="3">
        <text>2 oxidized [2Fe-2S]-[ferredoxin] + pyruvate + CoA = 2 reduced [2Fe-2S]-[ferredoxin] + acetyl-CoA + CO2 + H(+)</text>
        <dbReference type="Rhea" id="RHEA:12765"/>
        <dbReference type="Rhea" id="RHEA-COMP:10000"/>
        <dbReference type="Rhea" id="RHEA-COMP:10001"/>
        <dbReference type="ChEBI" id="CHEBI:15361"/>
        <dbReference type="ChEBI" id="CHEBI:15378"/>
        <dbReference type="ChEBI" id="CHEBI:16526"/>
        <dbReference type="ChEBI" id="CHEBI:33737"/>
        <dbReference type="ChEBI" id="CHEBI:33738"/>
        <dbReference type="ChEBI" id="CHEBI:57287"/>
        <dbReference type="ChEBI" id="CHEBI:57288"/>
        <dbReference type="EC" id="1.2.7.1"/>
    </reaction>
</comment>
<dbReference type="InterPro" id="IPR002869">
    <property type="entry name" value="Pyrv_flavodox_OxRed_cen"/>
</dbReference>
<dbReference type="NCBIfam" id="TIGR02175">
    <property type="entry name" value="PorC_KorC"/>
    <property type="match status" value="1"/>
</dbReference>
<keyword evidence="8" id="KW-1185">Reference proteome</keyword>
<keyword evidence="5" id="KW-0670">Pyruvate</keyword>
<dbReference type="Proteomes" id="UP000196694">
    <property type="component" value="Unassembled WGS sequence"/>
</dbReference>
<name>A0A0P0N243_9CREN</name>
<evidence type="ECO:0000313" key="8">
    <source>
        <dbReference type="Proteomes" id="UP000196694"/>
    </source>
</evidence>
<dbReference type="Pfam" id="PF01558">
    <property type="entry name" value="POR"/>
    <property type="match status" value="1"/>
</dbReference>
<organism evidence="5 7">
    <name type="scientific">Pyrodictium delaneyi</name>
    <dbReference type="NCBI Taxonomy" id="1273541"/>
    <lineage>
        <taxon>Archaea</taxon>
        <taxon>Thermoproteota</taxon>
        <taxon>Thermoprotei</taxon>
        <taxon>Desulfurococcales</taxon>
        <taxon>Pyrodictiaceae</taxon>
        <taxon>Pyrodictium</taxon>
    </lineage>
</organism>
<dbReference type="Proteomes" id="UP000058613">
    <property type="component" value="Chromosome"/>
</dbReference>
<evidence type="ECO:0000256" key="3">
    <source>
        <dbReference type="ARBA" id="ARBA00049357"/>
    </source>
</evidence>
<evidence type="ECO:0000313" key="5">
    <source>
        <dbReference type="EMBL" id="ALL00320.1"/>
    </source>
</evidence>
<dbReference type="InterPro" id="IPR051626">
    <property type="entry name" value="Oxidoreductase_gamma_subunit"/>
</dbReference>
<evidence type="ECO:0000256" key="1">
    <source>
        <dbReference type="ARBA" id="ARBA00012822"/>
    </source>
</evidence>
<reference evidence="6 8" key="2">
    <citation type="submission" date="2017-05" db="EMBL/GenBank/DDBJ databases">
        <title>The draft genome of the hyperthermophilic archaeon 'Pyrodictium delaneyi strain Hulk', an iron and nitrate reducer, reveals the capacity for sulfate reduction.</title>
        <authorList>
            <person name="Demey L.M."/>
            <person name="Miller C."/>
            <person name="Manzella M."/>
            <person name="Reguera G."/>
            <person name="Kashefi K."/>
        </authorList>
    </citation>
    <scope>NUCLEOTIDE SEQUENCE [LARGE SCALE GENOMIC DNA]</scope>
    <source>
        <strain evidence="6 8">Hulk</strain>
    </source>
</reference>
<feature type="domain" description="Pyruvate/ketoisovalerate oxidoreductase catalytic" evidence="4">
    <location>
        <begin position="12"/>
        <end position="184"/>
    </location>
</feature>
<dbReference type="GO" id="GO:0019164">
    <property type="term" value="F:pyruvate synthase activity"/>
    <property type="evidence" value="ECO:0007669"/>
    <property type="project" value="UniProtKB-EC"/>
</dbReference>
<reference evidence="5 7" key="1">
    <citation type="submission" date="2015-10" db="EMBL/GenBank/DDBJ databases">
        <title>Complete genome sequence of hyperthermophilic archaeon Pyrodictium delaneyi Su06.</title>
        <authorList>
            <person name="Jung J.-H."/>
            <person name="Lin J."/>
            <person name="Holden J.F."/>
            <person name="Park C.-S."/>
        </authorList>
    </citation>
    <scope>NUCLEOTIDE SEQUENCE [LARGE SCALE GENOMIC DNA]</scope>
    <source>
        <strain evidence="5 7">Su06</strain>
    </source>
</reference>
<proteinExistence type="predicted"/>
<dbReference type="PANTHER" id="PTHR43366:SF1">
    <property type="entry name" value="PYRUVATE SYNTHASE SUBUNIT PORC"/>
    <property type="match status" value="1"/>
</dbReference>
<dbReference type="KEGG" id="pdl:Pyrde_0270"/>
<keyword evidence="2" id="KW-0560">Oxidoreductase</keyword>